<protein>
    <recommendedName>
        <fullName evidence="1">HNH nuclease domain-containing protein</fullName>
    </recommendedName>
</protein>
<organism evidence="2 3">
    <name type="scientific">Corynebacterium guangdongense</name>
    <dbReference type="NCBI Taxonomy" id="1783348"/>
    <lineage>
        <taxon>Bacteria</taxon>
        <taxon>Bacillati</taxon>
        <taxon>Actinomycetota</taxon>
        <taxon>Actinomycetes</taxon>
        <taxon>Mycobacteriales</taxon>
        <taxon>Corynebacteriaceae</taxon>
        <taxon>Corynebacterium</taxon>
    </lineage>
</organism>
<evidence type="ECO:0000313" key="3">
    <source>
        <dbReference type="Proteomes" id="UP001180840"/>
    </source>
</evidence>
<dbReference type="SUPFAM" id="SSF54060">
    <property type="entry name" value="His-Me finger endonucleases"/>
    <property type="match status" value="1"/>
</dbReference>
<dbReference type="RefSeq" id="WP_290197663.1">
    <property type="nucleotide sequence ID" value="NZ_CP047654.1"/>
</dbReference>
<evidence type="ECO:0000313" key="2">
    <source>
        <dbReference type="EMBL" id="MDR7328657.1"/>
    </source>
</evidence>
<dbReference type="InterPro" id="IPR003615">
    <property type="entry name" value="HNH_nuc"/>
</dbReference>
<accession>A0ABU1ZUP8</accession>
<name>A0ABU1ZUP8_9CORY</name>
<dbReference type="Proteomes" id="UP001180840">
    <property type="component" value="Unassembled WGS sequence"/>
</dbReference>
<dbReference type="InterPro" id="IPR002711">
    <property type="entry name" value="HNH"/>
</dbReference>
<keyword evidence="3" id="KW-1185">Reference proteome</keyword>
<feature type="domain" description="HNH nuclease" evidence="1">
    <location>
        <begin position="253"/>
        <end position="305"/>
    </location>
</feature>
<dbReference type="Gene3D" id="1.10.30.50">
    <property type="match status" value="1"/>
</dbReference>
<comment type="caution">
    <text evidence="2">The sequence shown here is derived from an EMBL/GenBank/DDBJ whole genome shotgun (WGS) entry which is preliminary data.</text>
</comment>
<sequence>MNLFDSVLRASALDFIAGFSERVATEAGAAPAQIRAWKNLHRVYVAATHSRQKQRLAVDKARRNGFSVDQLAMIERRLKPLKSRREQSRLRLLLLDAPSSYRTLERLAKRLVPPRPAPSPRATFGRSRDGLRTMTLTAPERDLADLEHAAAQGLDPTRPRAPQLVGPLLELMRGGGVPRAVPRPLILVPLAELTKILRQQGDETILGLSDGTTTTGAQLLNDVLPHHGLEAALFHPQEGPVNLYRAERLANRKQRDLARATAPVCPVPDCTCPSDDCEIHHVEAWRSGGQTNIDNLVVLCRYHNRMNEVPGRGRIILRGGAPVWRSPRGAQVPNEHHRYGAMTTLFSGPDPGNRSPVGS</sequence>
<proteinExistence type="predicted"/>
<dbReference type="CDD" id="cd00085">
    <property type="entry name" value="HNHc"/>
    <property type="match status" value="1"/>
</dbReference>
<dbReference type="EMBL" id="JAVDXZ010000001">
    <property type="protein sequence ID" value="MDR7328657.1"/>
    <property type="molecule type" value="Genomic_DNA"/>
</dbReference>
<dbReference type="InterPro" id="IPR044925">
    <property type="entry name" value="His-Me_finger_sf"/>
</dbReference>
<dbReference type="SMART" id="SM00507">
    <property type="entry name" value="HNHc"/>
    <property type="match status" value="1"/>
</dbReference>
<reference evidence="2" key="1">
    <citation type="submission" date="2023-07" db="EMBL/GenBank/DDBJ databases">
        <title>Sequencing the genomes of 1000 actinobacteria strains.</title>
        <authorList>
            <person name="Klenk H.-P."/>
        </authorList>
    </citation>
    <scope>NUCLEOTIDE SEQUENCE</scope>
    <source>
        <strain evidence="2">DSM 107476</strain>
    </source>
</reference>
<evidence type="ECO:0000259" key="1">
    <source>
        <dbReference type="SMART" id="SM00507"/>
    </source>
</evidence>
<gene>
    <name evidence="2" type="ORF">J2S39_000333</name>
</gene>
<dbReference type="Pfam" id="PF01844">
    <property type="entry name" value="HNH"/>
    <property type="match status" value="1"/>
</dbReference>